<proteinExistence type="predicted"/>
<sequence>NWSQKLNIPEKTGYGWFTCRLGRFTRRQPLAAAALCGTGGLTATRAVDPSNVTSRCPNSMLNYDLTSANLVTSGILAVSLLVFSRVISRCIPSELPDPFSESPSELSTKPTTSSEPRPDAQA</sequence>
<feature type="non-terminal residue" evidence="2">
    <location>
        <position position="1"/>
    </location>
</feature>
<reference evidence="2 3" key="1">
    <citation type="journal article" date="2014" name="Agronomy (Basel)">
        <title>A Draft Genome Sequence for Ensete ventricosum, the Drought-Tolerant Tree Against Hunger.</title>
        <authorList>
            <person name="Harrison J."/>
            <person name="Moore K.A."/>
            <person name="Paszkiewicz K."/>
            <person name="Jones T."/>
            <person name="Grant M."/>
            <person name="Ambacheew D."/>
            <person name="Muzemil S."/>
            <person name="Studholme D.J."/>
        </authorList>
    </citation>
    <scope>NUCLEOTIDE SEQUENCE [LARGE SCALE GENOMIC DNA]</scope>
</reference>
<feature type="compositionally biased region" description="Polar residues" evidence="1">
    <location>
        <begin position="101"/>
        <end position="115"/>
    </location>
</feature>
<accession>A0A427ACB0</accession>
<dbReference type="EMBL" id="AMZH03002959">
    <property type="protein sequence ID" value="RRT73859.1"/>
    <property type="molecule type" value="Genomic_DNA"/>
</dbReference>
<evidence type="ECO:0000313" key="2">
    <source>
        <dbReference type="EMBL" id="RRT73859.1"/>
    </source>
</evidence>
<evidence type="ECO:0000256" key="1">
    <source>
        <dbReference type="SAM" id="MobiDB-lite"/>
    </source>
</evidence>
<dbReference type="Proteomes" id="UP000287651">
    <property type="component" value="Unassembled WGS sequence"/>
</dbReference>
<organism evidence="2 3">
    <name type="scientific">Ensete ventricosum</name>
    <name type="common">Abyssinian banana</name>
    <name type="synonym">Musa ensete</name>
    <dbReference type="NCBI Taxonomy" id="4639"/>
    <lineage>
        <taxon>Eukaryota</taxon>
        <taxon>Viridiplantae</taxon>
        <taxon>Streptophyta</taxon>
        <taxon>Embryophyta</taxon>
        <taxon>Tracheophyta</taxon>
        <taxon>Spermatophyta</taxon>
        <taxon>Magnoliopsida</taxon>
        <taxon>Liliopsida</taxon>
        <taxon>Zingiberales</taxon>
        <taxon>Musaceae</taxon>
        <taxon>Ensete</taxon>
    </lineage>
</organism>
<feature type="region of interest" description="Disordered" evidence="1">
    <location>
        <begin position="93"/>
        <end position="122"/>
    </location>
</feature>
<evidence type="ECO:0000313" key="3">
    <source>
        <dbReference type="Proteomes" id="UP000287651"/>
    </source>
</evidence>
<protein>
    <submittedName>
        <fullName evidence="2">Uncharacterized protein</fullName>
    </submittedName>
</protein>
<gene>
    <name evidence="2" type="ORF">B296_00017641</name>
</gene>
<comment type="caution">
    <text evidence="2">The sequence shown here is derived from an EMBL/GenBank/DDBJ whole genome shotgun (WGS) entry which is preliminary data.</text>
</comment>
<dbReference type="AlphaFoldDB" id="A0A427ACB0"/>
<name>A0A427ACB0_ENSVE</name>